<evidence type="ECO:0000256" key="4">
    <source>
        <dbReference type="ARBA" id="ARBA00022982"/>
    </source>
</evidence>
<feature type="binding site" description="axial binding residue" evidence="6">
    <location>
        <position position="138"/>
    </location>
    <ligand>
        <name>heme c</name>
        <dbReference type="ChEBI" id="CHEBI:61717"/>
    </ligand>
    <ligandPart>
        <name>Fe</name>
        <dbReference type="ChEBI" id="CHEBI:18248"/>
    </ligandPart>
</feature>
<dbReference type="PROSITE" id="PS51009">
    <property type="entry name" value="CYTCII"/>
    <property type="match status" value="1"/>
</dbReference>
<name>A0A931FMY1_9HYPH</name>
<feature type="binding site" description="covalent" evidence="7">
    <location>
        <position position="137"/>
    </location>
    <ligand>
        <name>heme c</name>
        <dbReference type="ChEBI" id="CHEBI:61717"/>
    </ligand>
</feature>
<proteinExistence type="predicted"/>
<feature type="signal peptide" evidence="8">
    <location>
        <begin position="1"/>
        <end position="20"/>
    </location>
</feature>
<dbReference type="InterPro" id="IPR012127">
    <property type="entry name" value="Cyt_c_prime"/>
</dbReference>
<evidence type="ECO:0000256" key="7">
    <source>
        <dbReference type="PIRSR" id="PIRSR000027-2"/>
    </source>
</evidence>
<comment type="PTM">
    <text evidence="7">Binds 1 heme group per subunit.</text>
</comment>
<feature type="binding site" description="covalent" evidence="7">
    <location>
        <position position="134"/>
    </location>
    <ligand>
        <name>heme c</name>
        <dbReference type="ChEBI" id="CHEBI:61717"/>
    </ligand>
</feature>
<dbReference type="EMBL" id="JADQDO010000003">
    <property type="protein sequence ID" value="MBF9233509.1"/>
    <property type="molecule type" value="Genomic_DNA"/>
</dbReference>
<dbReference type="RefSeq" id="WP_196271509.1">
    <property type="nucleotide sequence ID" value="NZ_JADQDO010000003.1"/>
</dbReference>
<dbReference type="AlphaFoldDB" id="A0A931FMY1"/>
<feature type="chain" id="PRO_5036743774" evidence="8">
    <location>
        <begin position="21"/>
        <end position="144"/>
    </location>
</feature>
<dbReference type="Pfam" id="PF01322">
    <property type="entry name" value="Cytochrom_C_2"/>
    <property type="match status" value="1"/>
</dbReference>
<keyword evidence="3 6" id="KW-0479">Metal-binding</keyword>
<evidence type="ECO:0000256" key="5">
    <source>
        <dbReference type="ARBA" id="ARBA00023004"/>
    </source>
</evidence>
<evidence type="ECO:0000256" key="6">
    <source>
        <dbReference type="PIRSR" id="PIRSR000027-1"/>
    </source>
</evidence>
<keyword evidence="5 6" id="KW-0408">Iron</keyword>
<dbReference type="PIRSF" id="PIRSF000027">
    <property type="entry name" value="Cytc_c_prime"/>
    <property type="match status" value="1"/>
</dbReference>
<dbReference type="GO" id="GO:0005506">
    <property type="term" value="F:iron ion binding"/>
    <property type="evidence" value="ECO:0007669"/>
    <property type="project" value="InterPro"/>
</dbReference>
<comment type="caution">
    <text evidence="9">The sequence shown here is derived from an EMBL/GenBank/DDBJ whole genome shotgun (WGS) entry which is preliminary data.</text>
</comment>
<dbReference type="InterPro" id="IPR010980">
    <property type="entry name" value="Cyt_c/b562"/>
</dbReference>
<dbReference type="Gene3D" id="1.20.120.10">
    <property type="entry name" value="Cytochrome c/b562"/>
    <property type="match status" value="1"/>
</dbReference>
<organism evidence="9 10">
    <name type="scientific">Microvirga alba</name>
    <dbReference type="NCBI Taxonomy" id="2791025"/>
    <lineage>
        <taxon>Bacteria</taxon>
        <taxon>Pseudomonadati</taxon>
        <taxon>Pseudomonadota</taxon>
        <taxon>Alphaproteobacteria</taxon>
        <taxon>Hyphomicrobiales</taxon>
        <taxon>Methylobacteriaceae</taxon>
        <taxon>Microvirga</taxon>
    </lineage>
</organism>
<keyword evidence="4" id="KW-0249">Electron transport</keyword>
<keyword evidence="2 7" id="KW-0349">Heme</keyword>
<sequence>MKRAIFVAGLLALGMTAAVAESGVVEQRQTLMKQMGGETKTTGGMLRGQEPFDLAKAQAALKTISENAKKAPGLFPESSKATTDKTEALPTIWESKAAFESGFAKLEQDAQAAITSIKDEASFKAEFPKVLQNCGTCHKTFRKS</sequence>
<gene>
    <name evidence="9" type="ORF">I2H38_08980</name>
</gene>
<dbReference type="GO" id="GO:0020037">
    <property type="term" value="F:heme binding"/>
    <property type="evidence" value="ECO:0007669"/>
    <property type="project" value="InterPro"/>
</dbReference>
<dbReference type="SUPFAM" id="SSF47175">
    <property type="entry name" value="Cytochromes"/>
    <property type="match status" value="1"/>
</dbReference>
<accession>A0A931FMY1</accession>
<dbReference type="GO" id="GO:0042597">
    <property type="term" value="C:periplasmic space"/>
    <property type="evidence" value="ECO:0007669"/>
    <property type="project" value="InterPro"/>
</dbReference>
<dbReference type="InterPro" id="IPR002321">
    <property type="entry name" value="Cyt_c_II"/>
</dbReference>
<keyword evidence="10" id="KW-1185">Reference proteome</keyword>
<keyword evidence="8" id="KW-0732">Signal</keyword>
<dbReference type="Proteomes" id="UP000599312">
    <property type="component" value="Unassembled WGS sequence"/>
</dbReference>
<evidence type="ECO:0000256" key="8">
    <source>
        <dbReference type="SAM" id="SignalP"/>
    </source>
</evidence>
<protein>
    <submittedName>
        <fullName evidence="9">Cytochrome c</fullName>
    </submittedName>
</protein>
<evidence type="ECO:0000256" key="2">
    <source>
        <dbReference type="ARBA" id="ARBA00022617"/>
    </source>
</evidence>
<dbReference type="GO" id="GO:0009055">
    <property type="term" value="F:electron transfer activity"/>
    <property type="evidence" value="ECO:0007669"/>
    <property type="project" value="InterPro"/>
</dbReference>
<dbReference type="GO" id="GO:0022900">
    <property type="term" value="P:electron transport chain"/>
    <property type="evidence" value="ECO:0007669"/>
    <property type="project" value="InterPro"/>
</dbReference>
<reference evidence="9" key="1">
    <citation type="submission" date="2020-11" db="EMBL/GenBank/DDBJ databases">
        <authorList>
            <person name="Kim M.K."/>
        </authorList>
    </citation>
    <scope>NUCLEOTIDE SEQUENCE</scope>
    <source>
        <strain evidence="9">BT350</strain>
    </source>
</reference>
<keyword evidence="1" id="KW-0813">Transport</keyword>
<evidence type="ECO:0000313" key="10">
    <source>
        <dbReference type="Proteomes" id="UP000599312"/>
    </source>
</evidence>
<evidence type="ECO:0000256" key="3">
    <source>
        <dbReference type="ARBA" id="ARBA00022723"/>
    </source>
</evidence>
<evidence type="ECO:0000256" key="1">
    <source>
        <dbReference type="ARBA" id="ARBA00022448"/>
    </source>
</evidence>
<evidence type="ECO:0000313" key="9">
    <source>
        <dbReference type="EMBL" id="MBF9233509.1"/>
    </source>
</evidence>